<proteinExistence type="predicted"/>
<name>A0A3S4ZTK7_9PLAT</name>
<dbReference type="EMBL" id="CAAALY010000321">
    <property type="protein sequence ID" value="VEL06739.1"/>
    <property type="molecule type" value="Genomic_DNA"/>
</dbReference>
<protein>
    <submittedName>
        <fullName evidence="1">Uncharacterized protein</fullName>
    </submittedName>
</protein>
<dbReference type="Proteomes" id="UP000784294">
    <property type="component" value="Unassembled WGS sequence"/>
</dbReference>
<evidence type="ECO:0000313" key="2">
    <source>
        <dbReference type="Proteomes" id="UP000784294"/>
    </source>
</evidence>
<reference evidence="1" key="1">
    <citation type="submission" date="2018-11" db="EMBL/GenBank/DDBJ databases">
        <authorList>
            <consortium name="Pathogen Informatics"/>
        </authorList>
    </citation>
    <scope>NUCLEOTIDE SEQUENCE</scope>
</reference>
<evidence type="ECO:0000313" key="1">
    <source>
        <dbReference type="EMBL" id="VEL06739.1"/>
    </source>
</evidence>
<dbReference type="AlphaFoldDB" id="A0A3S4ZTK7"/>
<sequence length="267" mass="30027">MPVFTSGQWRVSKQTTLLHQSQIVFLQLHLVSRPPCAHFPSDWALVLCALTDLLSVRLAHIARSASSHFEQAIGYFPVTTSLRSSSSGVESRQEPSEYLHSSFGPSCLWQPYCQPQLFETSRQFPKVSSKIYEEDYDTSHYENAREGSDKFSKYSYVPRTSQFEERGDETIRLLNLPFAAAGPDSRNEPALYKDPGWPHLARLRASTTCSQPIQAPLADYDSIDGASLDTRVDFPWLIASETGDLLTQKVGVAVISLFFNPFTFVLH</sequence>
<keyword evidence="2" id="KW-1185">Reference proteome</keyword>
<comment type="caution">
    <text evidence="1">The sequence shown here is derived from an EMBL/GenBank/DDBJ whole genome shotgun (WGS) entry which is preliminary data.</text>
</comment>
<organism evidence="1 2">
    <name type="scientific">Protopolystoma xenopodis</name>
    <dbReference type="NCBI Taxonomy" id="117903"/>
    <lineage>
        <taxon>Eukaryota</taxon>
        <taxon>Metazoa</taxon>
        <taxon>Spiralia</taxon>
        <taxon>Lophotrochozoa</taxon>
        <taxon>Platyhelminthes</taxon>
        <taxon>Monogenea</taxon>
        <taxon>Polyopisthocotylea</taxon>
        <taxon>Polystomatidea</taxon>
        <taxon>Polystomatidae</taxon>
        <taxon>Protopolystoma</taxon>
    </lineage>
</organism>
<gene>
    <name evidence="1" type="ORF">PXEA_LOCUS179</name>
</gene>
<accession>A0A3S4ZTK7</accession>